<dbReference type="AlphaFoldDB" id="A0A376C0P7"/>
<dbReference type="InterPro" id="IPR036188">
    <property type="entry name" value="FAD/NAD-bd_sf"/>
</dbReference>
<dbReference type="RefSeq" id="WP_002688927.1">
    <property type="nucleotide sequence ID" value="NZ_UFTJ01000002.1"/>
</dbReference>
<dbReference type="Pfam" id="PF01266">
    <property type="entry name" value="DAO"/>
    <property type="match status" value="1"/>
</dbReference>
<dbReference type="SUPFAM" id="SSF54373">
    <property type="entry name" value="FAD-linked reductases, C-terminal domain"/>
    <property type="match status" value="1"/>
</dbReference>
<evidence type="ECO:0000313" key="3">
    <source>
        <dbReference type="Proteomes" id="UP000255515"/>
    </source>
</evidence>
<gene>
    <name evidence="2" type="ORF">NCTC11661_01172</name>
</gene>
<dbReference type="GO" id="GO:0032259">
    <property type="term" value="P:methylation"/>
    <property type="evidence" value="ECO:0007669"/>
    <property type="project" value="UniProtKB-KW"/>
</dbReference>
<evidence type="ECO:0000313" key="2">
    <source>
        <dbReference type="EMBL" id="SSZ55773.1"/>
    </source>
</evidence>
<dbReference type="Gene3D" id="3.50.50.60">
    <property type="entry name" value="FAD/NAD(P)-binding domain"/>
    <property type="match status" value="1"/>
</dbReference>
<dbReference type="Proteomes" id="UP000255515">
    <property type="component" value="Unassembled WGS sequence"/>
</dbReference>
<dbReference type="Gene3D" id="3.30.9.10">
    <property type="entry name" value="D-Amino Acid Oxidase, subunit A, domain 2"/>
    <property type="match status" value="1"/>
</dbReference>
<reference evidence="2 3" key="1">
    <citation type="submission" date="2018-06" db="EMBL/GenBank/DDBJ databases">
        <authorList>
            <consortium name="Pathogen Informatics"/>
            <person name="Doyle S."/>
        </authorList>
    </citation>
    <scope>NUCLEOTIDE SEQUENCE [LARGE SCALE GENOMIC DNA]</scope>
    <source>
        <strain evidence="2 3">NCTC11661</strain>
    </source>
</reference>
<organism evidence="2 3">
    <name type="scientific">Bergeyella zoohelcum</name>
    <dbReference type="NCBI Taxonomy" id="1015"/>
    <lineage>
        <taxon>Bacteria</taxon>
        <taxon>Pseudomonadati</taxon>
        <taxon>Bacteroidota</taxon>
        <taxon>Flavobacteriia</taxon>
        <taxon>Flavobacteriales</taxon>
        <taxon>Weeksellaceae</taxon>
        <taxon>Bergeyella</taxon>
    </lineage>
</organism>
<dbReference type="GO" id="GO:0005737">
    <property type="term" value="C:cytoplasm"/>
    <property type="evidence" value="ECO:0007669"/>
    <property type="project" value="TreeGrafter"/>
</dbReference>
<accession>A0A376C0P7</accession>
<proteinExistence type="predicted"/>
<feature type="domain" description="FAD dependent oxidoreductase" evidence="1">
    <location>
        <begin position="5"/>
        <end position="320"/>
    </location>
</feature>
<sequence>MRNIDYCIVGGGYAGLFFAHQCILNGKSFLLFDKGMRSASKISAGMVNPVVLKKFNTFWRASEQIEMLTATMQEMKCYLGKTFFVQNPIYRIFHDPNEKLLWLKKRQRADLTPFLSDEIHHLDEINNPYQCGKVMQGGYLHVASFFESFYDYLSQNEYWVQELFDYQKLDTDTLQYKDNQFQHIVFCEGNAVQHNPFFSFIPIKPNKGHQIEVKIEELTLQNVVKKKHFLIPLENGNFYYGGTYDREDTHPEINPLAVQELTEGLSWICNQDFEIVEKNTAFRPTVADRRPIMGKHPQYNNVFVFNGLGARGVLNGAYFSRQLFAFIENGTPIDNEVAIERFL</sequence>
<evidence type="ECO:0000259" key="1">
    <source>
        <dbReference type="Pfam" id="PF01266"/>
    </source>
</evidence>
<dbReference type="SUPFAM" id="SSF51971">
    <property type="entry name" value="Nucleotide-binding domain"/>
    <property type="match status" value="1"/>
</dbReference>
<dbReference type="InterPro" id="IPR006076">
    <property type="entry name" value="FAD-dep_OxRdtase"/>
</dbReference>
<dbReference type="PANTHER" id="PTHR13847">
    <property type="entry name" value="SARCOSINE DEHYDROGENASE-RELATED"/>
    <property type="match status" value="1"/>
</dbReference>
<dbReference type="EMBL" id="UFTJ01000002">
    <property type="protein sequence ID" value="SSZ55773.1"/>
    <property type="molecule type" value="Genomic_DNA"/>
</dbReference>
<protein>
    <submittedName>
        <fullName evidence="2">Bifunctional tRNA (Mnm(5)s(2)U34)-methyltransferase/FAD-dependent cmnm(5)s(2)U34 oxidoreductase</fullName>
    </submittedName>
</protein>
<name>A0A376C0P7_9FLAO</name>
<keyword evidence="2" id="KW-0808">Transferase</keyword>
<dbReference type="GO" id="GO:0008168">
    <property type="term" value="F:methyltransferase activity"/>
    <property type="evidence" value="ECO:0007669"/>
    <property type="project" value="UniProtKB-KW"/>
</dbReference>
<keyword evidence="2" id="KW-0489">Methyltransferase</keyword>